<gene>
    <name evidence="2" type="ORF">CYMTET_3470</name>
</gene>
<dbReference type="AlphaFoldDB" id="A0AAE0LKT8"/>
<protein>
    <submittedName>
        <fullName evidence="2">Uncharacterized protein</fullName>
    </submittedName>
</protein>
<dbReference type="GO" id="GO:0008967">
    <property type="term" value="F:phosphoglycolate phosphatase activity"/>
    <property type="evidence" value="ECO:0007669"/>
    <property type="project" value="TreeGrafter"/>
</dbReference>
<dbReference type="Pfam" id="PF00702">
    <property type="entry name" value="Hydrolase"/>
    <property type="match status" value="1"/>
</dbReference>
<evidence type="ECO:0000313" key="3">
    <source>
        <dbReference type="Proteomes" id="UP001190700"/>
    </source>
</evidence>
<evidence type="ECO:0000256" key="1">
    <source>
        <dbReference type="SAM" id="MobiDB-lite"/>
    </source>
</evidence>
<dbReference type="GO" id="GO:0006281">
    <property type="term" value="P:DNA repair"/>
    <property type="evidence" value="ECO:0007669"/>
    <property type="project" value="TreeGrafter"/>
</dbReference>
<dbReference type="SUPFAM" id="SSF56784">
    <property type="entry name" value="HAD-like"/>
    <property type="match status" value="1"/>
</dbReference>
<dbReference type="SFLD" id="SFLDG01129">
    <property type="entry name" value="C1.5:_HAD__Beta-PGM__Phosphata"/>
    <property type="match status" value="1"/>
</dbReference>
<evidence type="ECO:0000313" key="2">
    <source>
        <dbReference type="EMBL" id="KAK3289081.1"/>
    </source>
</evidence>
<dbReference type="InterPro" id="IPR023198">
    <property type="entry name" value="PGP-like_dom2"/>
</dbReference>
<dbReference type="Gene3D" id="3.10.450.50">
    <property type="match status" value="1"/>
</dbReference>
<organism evidence="2 3">
    <name type="scientific">Cymbomonas tetramitiformis</name>
    <dbReference type="NCBI Taxonomy" id="36881"/>
    <lineage>
        <taxon>Eukaryota</taxon>
        <taxon>Viridiplantae</taxon>
        <taxon>Chlorophyta</taxon>
        <taxon>Pyramimonadophyceae</taxon>
        <taxon>Pyramimonadales</taxon>
        <taxon>Pyramimonadaceae</taxon>
        <taxon>Cymbomonas</taxon>
    </lineage>
</organism>
<dbReference type="InterPro" id="IPR050155">
    <property type="entry name" value="HAD-like_hydrolase_sf"/>
</dbReference>
<keyword evidence="3" id="KW-1185">Reference proteome</keyword>
<reference evidence="2 3" key="1">
    <citation type="journal article" date="2015" name="Genome Biol. Evol.">
        <title>Comparative Genomics of a Bacterivorous Green Alga Reveals Evolutionary Causalities and Consequences of Phago-Mixotrophic Mode of Nutrition.</title>
        <authorList>
            <person name="Burns J.A."/>
            <person name="Paasch A."/>
            <person name="Narechania A."/>
            <person name="Kim E."/>
        </authorList>
    </citation>
    <scope>NUCLEOTIDE SEQUENCE [LARGE SCALE GENOMIC DNA]</scope>
    <source>
        <strain evidence="2 3">PLY_AMNH</strain>
    </source>
</reference>
<dbReference type="Gene3D" id="3.40.50.1000">
    <property type="entry name" value="HAD superfamily/HAD-like"/>
    <property type="match status" value="1"/>
</dbReference>
<dbReference type="Proteomes" id="UP001190700">
    <property type="component" value="Unassembled WGS sequence"/>
</dbReference>
<sequence length="508" mass="53573">MMSQSLCATRVVSALHCPKFAATKTRNRIIAPCTVRALAAASKAPSVTGTDRGARVLASKNNETLPTCRDDTEGETCLQTPPPPPQPLMGVVFDLDGTLVGSEFLAPLAWAEVLREAGVVLPEGEEVEEVARVISTPGMRGSAAFAIAEHMIALYGISPQYSAYWLAERKRAVAVEQVVSGGVDLSPLWFEGAAEAVHRLGSALGLGGVGLCTSNLRPIVNATLEAGGMAQAFGGGTTVQEDVFNAEGFPQLKPKPVPYERALGLMGRPAPAVVAVEDSVVGVCAAVAAGVGVVLGVLNLEQEGNEAAAESEKAASELLAAGAWGVFRTTAEAADWCIANAAEDSALCSLGTGPLEGGDLQSACEDKEAVVCRYFAGVNAKDRAMIASCFADTVELRDMCGISRGAPRTATAADMGDRCMEFVAAHPDVEVYFEEPPRADRDGRWVWCHWAENGTWAGESCGLAPEGTPLDVSGQTRFLLEERDGEQKIVKQVVYRTFSDWEKRLQGV</sequence>
<dbReference type="SUPFAM" id="SSF54427">
    <property type="entry name" value="NTF2-like"/>
    <property type="match status" value="1"/>
</dbReference>
<comment type="caution">
    <text evidence="2">The sequence shown here is derived from an EMBL/GenBank/DDBJ whole genome shotgun (WGS) entry which is preliminary data.</text>
</comment>
<dbReference type="InterPro" id="IPR032710">
    <property type="entry name" value="NTF2-like_dom_sf"/>
</dbReference>
<dbReference type="PANTHER" id="PTHR43434">
    <property type="entry name" value="PHOSPHOGLYCOLATE PHOSPHATASE"/>
    <property type="match status" value="1"/>
</dbReference>
<dbReference type="InterPro" id="IPR023214">
    <property type="entry name" value="HAD_sf"/>
</dbReference>
<proteinExistence type="predicted"/>
<dbReference type="GO" id="GO:0005829">
    <property type="term" value="C:cytosol"/>
    <property type="evidence" value="ECO:0007669"/>
    <property type="project" value="TreeGrafter"/>
</dbReference>
<dbReference type="Gene3D" id="1.10.150.240">
    <property type="entry name" value="Putative phosphatase, domain 2"/>
    <property type="match status" value="1"/>
</dbReference>
<dbReference type="SFLD" id="SFLDS00003">
    <property type="entry name" value="Haloacid_Dehalogenase"/>
    <property type="match status" value="1"/>
</dbReference>
<feature type="region of interest" description="Disordered" evidence="1">
    <location>
        <begin position="64"/>
        <end position="83"/>
    </location>
</feature>
<dbReference type="EMBL" id="LGRX02000239">
    <property type="protein sequence ID" value="KAK3289081.1"/>
    <property type="molecule type" value="Genomic_DNA"/>
</dbReference>
<dbReference type="InterPro" id="IPR036412">
    <property type="entry name" value="HAD-like_sf"/>
</dbReference>
<accession>A0AAE0LKT8</accession>
<name>A0AAE0LKT8_9CHLO</name>
<dbReference type="PANTHER" id="PTHR43434:SF1">
    <property type="entry name" value="PHOSPHOGLYCOLATE PHOSPHATASE"/>
    <property type="match status" value="1"/>
</dbReference>